<evidence type="ECO:0000313" key="2">
    <source>
        <dbReference type="Proteomes" id="UP000886885"/>
    </source>
</evidence>
<name>A0A8X8ALA8_POPTO</name>
<protein>
    <submittedName>
        <fullName evidence="1">Uncharacterized protein</fullName>
    </submittedName>
</protein>
<evidence type="ECO:0000313" key="1">
    <source>
        <dbReference type="EMBL" id="KAG6790439.1"/>
    </source>
</evidence>
<organism evidence="1 2">
    <name type="scientific">Populus tomentosa</name>
    <name type="common">Chinese white poplar</name>
    <dbReference type="NCBI Taxonomy" id="118781"/>
    <lineage>
        <taxon>Eukaryota</taxon>
        <taxon>Viridiplantae</taxon>
        <taxon>Streptophyta</taxon>
        <taxon>Embryophyta</taxon>
        <taxon>Tracheophyta</taxon>
        <taxon>Spermatophyta</taxon>
        <taxon>Magnoliopsida</taxon>
        <taxon>eudicotyledons</taxon>
        <taxon>Gunneridae</taxon>
        <taxon>Pentapetalae</taxon>
        <taxon>rosids</taxon>
        <taxon>fabids</taxon>
        <taxon>Malpighiales</taxon>
        <taxon>Salicaceae</taxon>
        <taxon>Saliceae</taxon>
        <taxon>Populus</taxon>
    </lineage>
</organism>
<dbReference type="EMBL" id="JAAWWB010000002">
    <property type="protein sequence ID" value="KAG6790439.1"/>
    <property type="molecule type" value="Genomic_DNA"/>
</dbReference>
<keyword evidence="2" id="KW-1185">Reference proteome</keyword>
<gene>
    <name evidence="1" type="ORF">POTOM_006592</name>
</gene>
<accession>A0A8X8ALA8</accession>
<dbReference type="AlphaFoldDB" id="A0A8X8ALA8"/>
<dbReference type="Proteomes" id="UP000886885">
    <property type="component" value="Chromosome 1D"/>
</dbReference>
<sequence>MVALELAWFALEFQFKSDASAVLDSTLSKLSTPTASHNGPACCFSSSFVNFNHGGNDDRNSHDHNSHDKNNNYVEDPVFVEVHKIDGPAVDTVEYRNIEGNIDDMRRVGEQSRLRKHLVLKFACIWQQ</sequence>
<proteinExistence type="predicted"/>
<comment type="caution">
    <text evidence="1">The sequence shown here is derived from an EMBL/GenBank/DDBJ whole genome shotgun (WGS) entry which is preliminary data.</text>
</comment>
<reference evidence="1" key="1">
    <citation type="journal article" date="2020" name="bioRxiv">
        <title>Hybrid origin of Populus tomentosa Carr. identified through genome sequencing and phylogenomic analysis.</title>
        <authorList>
            <person name="An X."/>
            <person name="Gao K."/>
            <person name="Chen Z."/>
            <person name="Li J."/>
            <person name="Yang X."/>
            <person name="Yang X."/>
            <person name="Zhou J."/>
            <person name="Guo T."/>
            <person name="Zhao T."/>
            <person name="Huang S."/>
            <person name="Miao D."/>
            <person name="Khan W.U."/>
            <person name="Rao P."/>
            <person name="Ye M."/>
            <person name="Lei B."/>
            <person name="Liao W."/>
            <person name="Wang J."/>
            <person name="Ji L."/>
            <person name="Li Y."/>
            <person name="Guo B."/>
            <person name="Mustafa N.S."/>
            <person name="Li S."/>
            <person name="Yun Q."/>
            <person name="Keller S.R."/>
            <person name="Mao J."/>
            <person name="Zhang R."/>
            <person name="Strauss S.H."/>
        </authorList>
    </citation>
    <scope>NUCLEOTIDE SEQUENCE</scope>
    <source>
        <strain evidence="1">GM15</strain>
        <tissue evidence="1">Leaf</tissue>
    </source>
</reference>